<dbReference type="PANTHER" id="PTHR47481">
    <property type="match status" value="1"/>
</dbReference>
<comment type="caution">
    <text evidence="1">The sequence shown here is derived from an EMBL/GenBank/DDBJ whole genome shotgun (WGS) entry which is preliminary data.</text>
</comment>
<name>A0A392NWR1_9FABA</name>
<dbReference type="Proteomes" id="UP000265520">
    <property type="component" value="Unassembled WGS sequence"/>
</dbReference>
<keyword evidence="2" id="KW-1185">Reference proteome</keyword>
<sequence length="184" mass="20870">VTHLVLLLQSAPHIVPVIVKLDLLWLLLLALQRAFSNWSCSRIMLSMALGPSFRKFIASIHTRDSPILFNELYDKLVDFEMFLQREESMNTSLSVTANHVQRRHPGNGHNRGRNYNNRVFDPVSSSTKKTFVVCQYCDIPGHSARSCYKICGYPKKCVQVQTYIQSTCLSCLHLTNTQALASTP</sequence>
<accession>A0A392NWR1</accession>
<proteinExistence type="predicted"/>
<protein>
    <submittedName>
        <fullName evidence="1">Uncharacterized protein</fullName>
    </submittedName>
</protein>
<evidence type="ECO:0000313" key="2">
    <source>
        <dbReference type="Proteomes" id="UP000265520"/>
    </source>
</evidence>
<organism evidence="1 2">
    <name type="scientific">Trifolium medium</name>
    <dbReference type="NCBI Taxonomy" id="97028"/>
    <lineage>
        <taxon>Eukaryota</taxon>
        <taxon>Viridiplantae</taxon>
        <taxon>Streptophyta</taxon>
        <taxon>Embryophyta</taxon>
        <taxon>Tracheophyta</taxon>
        <taxon>Spermatophyta</taxon>
        <taxon>Magnoliopsida</taxon>
        <taxon>eudicotyledons</taxon>
        <taxon>Gunneridae</taxon>
        <taxon>Pentapetalae</taxon>
        <taxon>rosids</taxon>
        <taxon>fabids</taxon>
        <taxon>Fabales</taxon>
        <taxon>Fabaceae</taxon>
        <taxon>Papilionoideae</taxon>
        <taxon>50 kb inversion clade</taxon>
        <taxon>NPAAA clade</taxon>
        <taxon>Hologalegina</taxon>
        <taxon>IRL clade</taxon>
        <taxon>Trifolieae</taxon>
        <taxon>Trifolium</taxon>
    </lineage>
</organism>
<dbReference type="EMBL" id="LXQA010054783">
    <property type="protein sequence ID" value="MCI04258.1"/>
    <property type="molecule type" value="Genomic_DNA"/>
</dbReference>
<dbReference type="AlphaFoldDB" id="A0A392NWR1"/>
<reference evidence="1 2" key="1">
    <citation type="journal article" date="2018" name="Front. Plant Sci.">
        <title>Red Clover (Trifolium pratense) and Zigzag Clover (T. medium) - A Picture of Genomic Similarities and Differences.</title>
        <authorList>
            <person name="Dluhosova J."/>
            <person name="Istvanek J."/>
            <person name="Nedelnik J."/>
            <person name="Repkova J."/>
        </authorList>
    </citation>
    <scope>NUCLEOTIDE SEQUENCE [LARGE SCALE GENOMIC DNA]</scope>
    <source>
        <strain evidence="2">cv. 10/8</strain>
        <tissue evidence="1">Leaf</tissue>
    </source>
</reference>
<feature type="non-terminal residue" evidence="1">
    <location>
        <position position="1"/>
    </location>
</feature>
<evidence type="ECO:0000313" key="1">
    <source>
        <dbReference type="EMBL" id="MCI04258.1"/>
    </source>
</evidence>
<dbReference type="PANTHER" id="PTHR47481:SF9">
    <property type="entry name" value="RETROTRANSPOSON GAG DOMAIN-CONTAINING PROTEIN"/>
    <property type="match status" value="1"/>
</dbReference>